<comment type="caution">
    <text evidence="5">The sequence shown here is derived from an EMBL/GenBank/DDBJ whole genome shotgun (WGS) entry which is preliminary data.</text>
</comment>
<dbReference type="AlphaFoldDB" id="A0A7Y2EC14"/>
<keyword evidence="3" id="KW-0173">Coenzyme A biosynthesis</keyword>
<dbReference type="SUPFAM" id="SSF52540">
    <property type="entry name" value="P-loop containing nucleoside triphosphate hydrolases"/>
    <property type="match status" value="1"/>
</dbReference>
<dbReference type="EC" id="2.7.1.24" evidence="3 4"/>
<accession>A0A7Y2EC14</accession>
<dbReference type="PROSITE" id="PS51219">
    <property type="entry name" value="DPCK"/>
    <property type="match status" value="1"/>
</dbReference>
<dbReference type="HAMAP" id="MF_00376">
    <property type="entry name" value="Dephospho_CoA_kinase"/>
    <property type="match status" value="1"/>
</dbReference>
<evidence type="ECO:0000313" key="6">
    <source>
        <dbReference type="Proteomes" id="UP000547674"/>
    </source>
</evidence>
<dbReference type="PANTHER" id="PTHR10695">
    <property type="entry name" value="DEPHOSPHO-COA KINASE-RELATED"/>
    <property type="match status" value="1"/>
</dbReference>
<proteinExistence type="inferred from homology"/>
<dbReference type="GO" id="GO:0005737">
    <property type="term" value="C:cytoplasm"/>
    <property type="evidence" value="ECO:0007669"/>
    <property type="project" value="UniProtKB-SubCell"/>
</dbReference>
<evidence type="ECO:0000256" key="3">
    <source>
        <dbReference type="HAMAP-Rule" id="MF_00376"/>
    </source>
</evidence>
<dbReference type="Proteomes" id="UP000547674">
    <property type="component" value="Unassembled WGS sequence"/>
</dbReference>
<feature type="binding site" evidence="3">
    <location>
        <begin position="20"/>
        <end position="25"/>
    </location>
    <ligand>
        <name>ATP</name>
        <dbReference type="ChEBI" id="CHEBI:30616"/>
    </ligand>
</feature>
<dbReference type="CDD" id="cd02022">
    <property type="entry name" value="DPCK"/>
    <property type="match status" value="1"/>
</dbReference>
<comment type="similarity">
    <text evidence="3">Belongs to the CoaE family.</text>
</comment>
<dbReference type="InterPro" id="IPR001977">
    <property type="entry name" value="Depp_CoAkinase"/>
</dbReference>
<dbReference type="GO" id="GO:0005524">
    <property type="term" value="F:ATP binding"/>
    <property type="evidence" value="ECO:0007669"/>
    <property type="project" value="UniProtKB-UniRule"/>
</dbReference>
<protein>
    <recommendedName>
        <fullName evidence="3 4">Dephospho-CoA kinase</fullName>
        <ecNumber evidence="3 4">2.7.1.24</ecNumber>
    </recommendedName>
    <alternativeName>
        <fullName evidence="3">Dephosphocoenzyme A kinase</fullName>
    </alternativeName>
</protein>
<evidence type="ECO:0000256" key="1">
    <source>
        <dbReference type="ARBA" id="ARBA00022741"/>
    </source>
</evidence>
<comment type="catalytic activity">
    <reaction evidence="3">
        <text>3'-dephospho-CoA + ATP = ADP + CoA + H(+)</text>
        <dbReference type="Rhea" id="RHEA:18245"/>
        <dbReference type="ChEBI" id="CHEBI:15378"/>
        <dbReference type="ChEBI" id="CHEBI:30616"/>
        <dbReference type="ChEBI" id="CHEBI:57287"/>
        <dbReference type="ChEBI" id="CHEBI:57328"/>
        <dbReference type="ChEBI" id="CHEBI:456216"/>
        <dbReference type="EC" id="2.7.1.24"/>
    </reaction>
</comment>
<keyword evidence="3 5" id="KW-0808">Transferase</keyword>
<keyword evidence="2 3" id="KW-0067">ATP-binding</keyword>
<dbReference type="NCBIfam" id="TIGR00152">
    <property type="entry name" value="dephospho-CoA kinase"/>
    <property type="match status" value="1"/>
</dbReference>
<evidence type="ECO:0000313" key="5">
    <source>
        <dbReference type="EMBL" id="NNF08337.1"/>
    </source>
</evidence>
<name>A0A7Y2EC14_UNCEI</name>
<keyword evidence="3 5" id="KW-0418">Kinase</keyword>
<dbReference type="Pfam" id="PF01121">
    <property type="entry name" value="CoaE"/>
    <property type="match status" value="1"/>
</dbReference>
<comment type="pathway">
    <text evidence="3">Cofactor biosynthesis; coenzyme A biosynthesis; CoA from (R)-pantothenate: step 5/5.</text>
</comment>
<sequence>MAKDPSAETMRRVGLTGGTGAGKSTVASFLRHHGVPVLDADRMAHELYAPGSSLLKTIAEEFGDQYLTEKGVLDRPALGKLVFENPAELEKLNRIVHPPLLAKIEEGFEQLEADGNDLAVLEAALILKWGRLEFLDAVVGVVANRWVRLKRLMASGLDEDAAKARLDAQVDDETIRQQCDYIIENEGSLLELEAQVTDFLAWIENRED</sequence>
<dbReference type="InterPro" id="IPR027417">
    <property type="entry name" value="P-loop_NTPase"/>
</dbReference>
<comment type="subcellular location">
    <subcellularLocation>
        <location evidence="3">Cytoplasm</location>
    </subcellularLocation>
</comment>
<evidence type="ECO:0000256" key="2">
    <source>
        <dbReference type="ARBA" id="ARBA00022840"/>
    </source>
</evidence>
<keyword evidence="3" id="KW-0963">Cytoplasm</keyword>
<dbReference type="EMBL" id="JABDJR010000656">
    <property type="protein sequence ID" value="NNF08337.1"/>
    <property type="molecule type" value="Genomic_DNA"/>
</dbReference>
<gene>
    <name evidence="3" type="primary">coaE</name>
    <name evidence="5" type="ORF">HKN21_16370</name>
</gene>
<dbReference type="PANTHER" id="PTHR10695:SF46">
    <property type="entry name" value="BIFUNCTIONAL COENZYME A SYNTHASE-RELATED"/>
    <property type="match status" value="1"/>
</dbReference>
<dbReference type="GO" id="GO:0015937">
    <property type="term" value="P:coenzyme A biosynthetic process"/>
    <property type="evidence" value="ECO:0007669"/>
    <property type="project" value="UniProtKB-UniRule"/>
</dbReference>
<dbReference type="UniPathway" id="UPA00241">
    <property type="reaction ID" value="UER00356"/>
</dbReference>
<dbReference type="Gene3D" id="3.40.50.300">
    <property type="entry name" value="P-loop containing nucleotide triphosphate hydrolases"/>
    <property type="match status" value="1"/>
</dbReference>
<keyword evidence="1 3" id="KW-0547">Nucleotide-binding</keyword>
<evidence type="ECO:0000256" key="4">
    <source>
        <dbReference type="NCBIfam" id="TIGR00152"/>
    </source>
</evidence>
<organism evidence="5 6">
    <name type="scientific">Eiseniibacteriota bacterium</name>
    <dbReference type="NCBI Taxonomy" id="2212470"/>
    <lineage>
        <taxon>Bacteria</taxon>
        <taxon>Candidatus Eiseniibacteriota</taxon>
    </lineage>
</organism>
<comment type="function">
    <text evidence="3">Catalyzes the phosphorylation of the 3'-hydroxyl group of dephosphocoenzyme A to form coenzyme A.</text>
</comment>
<reference evidence="5 6" key="1">
    <citation type="submission" date="2020-03" db="EMBL/GenBank/DDBJ databases">
        <title>Metabolic flexibility allows generalist bacteria to become dominant in a frequently disturbed ecosystem.</title>
        <authorList>
            <person name="Chen Y.-J."/>
            <person name="Leung P.M."/>
            <person name="Bay S.K."/>
            <person name="Hugenholtz P."/>
            <person name="Kessler A.J."/>
            <person name="Shelley G."/>
            <person name="Waite D.W."/>
            <person name="Cook P.L."/>
            <person name="Greening C."/>
        </authorList>
    </citation>
    <scope>NUCLEOTIDE SEQUENCE [LARGE SCALE GENOMIC DNA]</scope>
    <source>
        <strain evidence="5">SS_bin_28</strain>
    </source>
</reference>
<dbReference type="GO" id="GO:0004140">
    <property type="term" value="F:dephospho-CoA kinase activity"/>
    <property type="evidence" value="ECO:0007669"/>
    <property type="project" value="UniProtKB-UniRule"/>
</dbReference>